<dbReference type="GeneID" id="8851529"/>
<gene>
    <name evidence="2" type="ORF">NAEGRDRAFT_80610</name>
</gene>
<dbReference type="KEGG" id="ngr:NAEGRDRAFT_80610"/>
<dbReference type="RefSeq" id="XP_002674672.1">
    <property type="nucleotide sequence ID" value="XM_002674626.1"/>
</dbReference>
<dbReference type="VEuPathDB" id="AmoebaDB:NAEGRDRAFT_80610"/>
<dbReference type="AlphaFoldDB" id="D2VN39"/>
<keyword evidence="3" id="KW-1185">Reference proteome</keyword>
<accession>D2VN39</accession>
<evidence type="ECO:0000313" key="2">
    <source>
        <dbReference type="EMBL" id="EFC41928.1"/>
    </source>
</evidence>
<dbReference type="OMA" id="WHKRDLD"/>
<feature type="transmembrane region" description="Helical" evidence="1">
    <location>
        <begin position="21"/>
        <end position="44"/>
    </location>
</feature>
<evidence type="ECO:0000256" key="1">
    <source>
        <dbReference type="SAM" id="Phobius"/>
    </source>
</evidence>
<dbReference type="Proteomes" id="UP000006671">
    <property type="component" value="Unassembled WGS sequence"/>
</dbReference>
<dbReference type="OrthoDB" id="10257404at2759"/>
<evidence type="ECO:0000313" key="3">
    <source>
        <dbReference type="Proteomes" id="UP000006671"/>
    </source>
</evidence>
<keyword evidence="1" id="KW-0812">Transmembrane</keyword>
<keyword evidence="1" id="KW-1133">Transmembrane helix</keyword>
<feature type="transmembrane region" description="Helical" evidence="1">
    <location>
        <begin position="85"/>
        <end position="107"/>
    </location>
</feature>
<organism evidence="3">
    <name type="scientific">Naegleria gruberi</name>
    <name type="common">Amoeba</name>
    <dbReference type="NCBI Taxonomy" id="5762"/>
    <lineage>
        <taxon>Eukaryota</taxon>
        <taxon>Discoba</taxon>
        <taxon>Heterolobosea</taxon>
        <taxon>Tetramitia</taxon>
        <taxon>Eutetramitia</taxon>
        <taxon>Vahlkampfiidae</taxon>
        <taxon>Naegleria</taxon>
    </lineage>
</organism>
<proteinExistence type="predicted"/>
<dbReference type="EMBL" id="GG738883">
    <property type="protein sequence ID" value="EFC41928.1"/>
    <property type="molecule type" value="Genomic_DNA"/>
</dbReference>
<keyword evidence="1" id="KW-0472">Membrane</keyword>
<protein>
    <submittedName>
        <fullName evidence="2">Uncharacterized protein</fullName>
    </submittedName>
</protein>
<reference evidence="2 3" key="1">
    <citation type="journal article" date="2010" name="Cell">
        <title>The genome of Naegleria gruberi illuminates early eukaryotic versatility.</title>
        <authorList>
            <person name="Fritz-Laylin L.K."/>
            <person name="Prochnik S.E."/>
            <person name="Ginger M.L."/>
            <person name="Dacks J.B."/>
            <person name="Carpenter M.L."/>
            <person name="Field M.C."/>
            <person name="Kuo A."/>
            <person name="Paredez A."/>
            <person name="Chapman J."/>
            <person name="Pham J."/>
            <person name="Shu S."/>
            <person name="Neupane R."/>
            <person name="Cipriano M."/>
            <person name="Mancuso J."/>
            <person name="Tu H."/>
            <person name="Salamov A."/>
            <person name="Lindquist E."/>
            <person name="Shapiro H."/>
            <person name="Lucas S."/>
            <person name="Grigoriev I.V."/>
            <person name="Cande W.Z."/>
            <person name="Fulton C."/>
            <person name="Rokhsar D.S."/>
            <person name="Dawson S.C."/>
        </authorList>
    </citation>
    <scope>NUCLEOTIDE SEQUENCE [LARGE SCALE GENOMIC DNA]</scope>
    <source>
        <strain evidence="2 3">NEG-M</strain>
    </source>
</reference>
<name>D2VN39_NAEGR</name>
<dbReference type="InParanoid" id="D2VN39"/>
<sequence length="195" mass="21935">MKRISGGSTNTSSRRSLTQRLGIFAFGVITLLLLVSNTFVYTALEDINSVNNINIVEPNMNTSLFNNTDYATKDEVAVLSYQLSVLQVVVIVNSAIIGLLILLVGALTGIKCMEDYNPDPTVRMEDPFWLKMFSLCNSIIEMLLCQCCACARPKGKAINLFNVDKWRIWHKRDLDLQRGIIEEEARLTLEEELKA</sequence>